<feature type="domain" description="Peptidase S74" evidence="3">
    <location>
        <begin position="731"/>
        <end position="828"/>
    </location>
</feature>
<dbReference type="Proteomes" id="UP000295260">
    <property type="component" value="Unassembled WGS sequence"/>
</dbReference>
<dbReference type="Pfam" id="PF13884">
    <property type="entry name" value="Peptidase_S74"/>
    <property type="match status" value="1"/>
</dbReference>
<evidence type="ECO:0000313" key="5">
    <source>
        <dbReference type="Proteomes" id="UP000295260"/>
    </source>
</evidence>
<dbReference type="EMBL" id="SNXR01000019">
    <property type="protein sequence ID" value="TDP57388.1"/>
    <property type="molecule type" value="Genomic_DNA"/>
</dbReference>
<dbReference type="Gene3D" id="1.10.10.10">
    <property type="entry name" value="Winged helix-like DNA-binding domain superfamily/Winged helix DNA-binding domain"/>
    <property type="match status" value="1"/>
</dbReference>
<feature type="chain" id="PRO_5020440374" evidence="2">
    <location>
        <begin position="18"/>
        <end position="844"/>
    </location>
</feature>
<comment type="caution">
    <text evidence="4">The sequence shown here is derived from an EMBL/GenBank/DDBJ whole genome shotgun (WGS) entry which is preliminary data.</text>
</comment>
<proteinExistence type="predicted"/>
<dbReference type="InterPro" id="IPR030392">
    <property type="entry name" value="S74_ICA"/>
</dbReference>
<feature type="signal peptide" evidence="2">
    <location>
        <begin position="1"/>
        <end position="17"/>
    </location>
</feature>
<organism evidence="4 5">
    <name type="scientific">Flavobacterium dankookense</name>
    <dbReference type="NCBI Taxonomy" id="706186"/>
    <lineage>
        <taxon>Bacteria</taxon>
        <taxon>Pseudomonadati</taxon>
        <taxon>Bacteroidota</taxon>
        <taxon>Flavobacteriia</taxon>
        <taxon>Flavobacteriales</taxon>
        <taxon>Flavobacteriaceae</taxon>
        <taxon>Flavobacterium</taxon>
    </lineage>
</organism>
<dbReference type="OrthoDB" id="1488700at2"/>
<evidence type="ECO:0000256" key="1">
    <source>
        <dbReference type="SAM" id="Coils"/>
    </source>
</evidence>
<evidence type="ECO:0000313" key="4">
    <source>
        <dbReference type="EMBL" id="TDP57388.1"/>
    </source>
</evidence>
<keyword evidence="1" id="KW-0175">Coiled coil</keyword>
<feature type="coiled-coil region" evidence="1">
    <location>
        <begin position="810"/>
        <end position="841"/>
    </location>
</feature>
<keyword evidence="2" id="KW-0732">Signal</keyword>
<accession>A0A4R6Q4U1</accession>
<keyword evidence="5" id="KW-1185">Reference proteome</keyword>
<dbReference type="InterPro" id="IPR036388">
    <property type="entry name" value="WH-like_DNA-bd_sf"/>
</dbReference>
<name>A0A4R6Q4U1_9FLAO</name>
<evidence type="ECO:0000256" key="2">
    <source>
        <dbReference type="SAM" id="SignalP"/>
    </source>
</evidence>
<reference evidence="4 5" key="1">
    <citation type="submission" date="2019-03" db="EMBL/GenBank/DDBJ databases">
        <title>Genomic Encyclopedia of Archaeal and Bacterial Type Strains, Phase II (KMG-II): from individual species to whole genera.</title>
        <authorList>
            <person name="Goeker M."/>
        </authorList>
    </citation>
    <scope>NUCLEOTIDE SEQUENCE [LARGE SCALE GENOMIC DNA]</scope>
    <source>
        <strain evidence="4 5">DSM 25687</strain>
    </source>
</reference>
<dbReference type="PROSITE" id="PS51688">
    <property type="entry name" value="ICA"/>
    <property type="match status" value="1"/>
</dbReference>
<dbReference type="RefSeq" id="WP_133534087.1">
    <property type="nucleotide sequence ID" value="NZ_SNXR01000019.1"/>
</dbReference>
<sequence length="844" mass="88754">MKKILTLLLVFPFLSLAQVGIGTTTPKAALDVESTNNGMLIPRVQLTSTLDATTVVNPNAGPLETSTLVYNIAAAGTVPNNVVAGFYYWNGSQWTAISGNTVNNWSLTGNAGTNPTTLFGSNFSATENFIGTSDYEDLLFGTDNRPLLKMTAFGNIGIGVNNPNAKFEIEDNSPYITGWIKKTNSSGSIFGGSYVSPTFVVSTTSTNGGTNEIYRNAEFHANGINTATNVAAYFRATQASNNYAVIVPENGGYVGIGTEIPTSKLNVQTIDENIGITNNLIKNSGAGTSSNLDNNMTINNNNQAYGIRNSFLGTGNGLKIGVRNTAASGILGSKIGFENNFQASGNSFLYGLSNTLTHTGSDLTLGVYNQITNPLGSTGTTHGIENRMTNNSTLEATGVFTEINSPDGGSGGSFGVQNIIGGRKTGGKIGMRNQLSTNISTPDNIYGVENLINASSTSVIIGLKNNLTANGDALVTGNDNYIDGNTSFRASGVSTVITNSGNGVHCGTSNILNGSGNGAKYGVFSNISPTAGGQHFGVFAQVLKSGNNYAGYFNGKVAIGSNVNLGIDDYVFPMARGTNGQIMQTDGSGNLSWQNPSTVLGSAVWSLTGNSITAGTHFIGSTNNVDVSFRRNGTNIGYLGQTNLAFGIGALQPSVGLYNVAIGVDALSSLTAADQNVAVGWNALSNVTTGGNNIGIGTGATVPVAANNNQIRMGNVNIAYAGVQVAWSVTSDSRWKDNIKPSNLGLDFINKLNPVFYTRKNDETQKTEYGFIAQELDKTLNEAGATNNGIITKDDQGMLSVRYNDLIAPMVKAIQELKEENNKLKTQNENLEERLKKIEEKLSR</sequence>
<evidence type="ECO:0000259" key="3">
    <source>
        <dbReference type="PROSITE" id="PS51688"/>
    </source>
</evidence>
<dbReference type="AlphaFoldDB" id="A0A4R6Q4U1"/>
<protein>
    <submittedName>
        <fullName evidence="4">Endosialidase-like protein</fullName>
    </submittedName>
</protein>
<gene>
    <name evidence="4" type="ORF">BC748_2908</name>
</gene>